<dbReference type="Proteomes" id="UP000219048">
    <property type="component" value="Unassembled WGS sequence"/>
</dbReference>
<reference evidence="4" key="1">
    <citation type="submission" date="2017-09" db="EMBL/GenBank/DDBJ databases">
        <authorList>
            <person name="Varghese N."/>
            <person name="Submissions S."/>
        </authorList>
    </citation>
    <scope>NUCLEOTIDE SEQUENCE [LARGE SCALE GENOMIC DNA]</scope>
    <source>
        <strain evidence="4">DSM 25885</strain>
    </source>
</reference>
<feature type="transmembrane region" description="Helical" evidence="1">
    <location>
        <begin position="304"/>
        <end position="321"/>
    </location>
</feature>
<organism evidence="3 4">
    <name type="scientific">Flagellimonas pacifica</name>
    <dbReference type="NCBI Taxonomy" id="1247520"/>
    <lineage>
        <taxon>Bacteria</taxon>
        <taxon>Pseudomonadati</taxon>
        <taxon>Bacteroidota</taxon>
        <taxon>Flavobacteriia</taxon>
        <taxon>Flavobacteriales</taxon>
        <taxon>Flavobacteriaceae</taxon>
        <taxon>Flagellimonas</taxon>
    </lineage>
</organism>
<keyword evidence="1" id="KW-0812">Transmembrane</keyword>
<feature type="transmembrane region" description="Helical" evidence="1">
    <location>
        <begin position="127"/>
        <end position="148"/>
    </location>
</feature>
<feature type="transmembrane region" description="Helical" evidence="1">
    <location>
        <begin position="97"/>
        <end position="121"/>
    </location>
</feature>
<proteinExistence type="predicted"/>
<name>A0A285MCR5_9FLAO</name>
<feature type="transmembrane region" description="Helical" evidence="1">
    <location>
        <begin position="327"/>
        <end position="347"/>
    </location>
</feature>
<keyword evidence="1" id="KW-0472">Membrane</keyword>
<dbReference type="EMBL" id="OBEH01000001">
    <property type="protein sequence ID" value="SNY94974.1"/>
    <property type="molecule type" value="Genomic_DNA"/>
</dbReference>
<dbReference type="InterPro" id="IPR025513">
    <property type="entry name" value="DUF4401"/>
</dbReference>
<feature type="transmembrane region" description="Helical" evidence="1">
    <location>
        <begin position="267"/>
        <end position="297"/>
    </location>
</feature>
<evidence type="ECO:0000313" key="3">
    <source>
        <dbReference type="EMBL" id="SNY94974.1"/>
    </source>
</evidence>
<dbReference type="Pfam" id="PF14351">
    <property type="entry name" value="DUF4401"/>
    <property type="match status" value="1"/>
</dbReference>
<feature type="transmembrane region" description="Helical" evidence="1">
    <location>
        <begin position="235"/>
        <end position="255"/>
    </location>
</feature>
<evidence type="ECO:0000256" key="1">
    <source>
        <dbReference type="SAM" id="Phobius"/>
    </source>
</evidence>
<gene>
    <name evidence="3" type="ORF">SAMN06265377_0637</name>
</gene>
<accession>A0A285MCR5</accession>
<evidence type="ECO:0000259" key="2">
    <source>
        <dbReference type="Pfam" id="PF14351"/>
    </source>
</evidence>
<protein>
    <recommendedName>
        <fullName evidence="2">DUF4401 domain-containing protein</fullName>
    </recommendedName>
</protein>
<keyword evidence="4" id="KW-1185">Reference proteome</keyword>
<dbReference type="OrthoDB" id="674818at2"/>
<feature type="transmembrane region" description="Helical" evidence="1">
    <location>
        <begin position="43"/>
        <end position="67"/>
    </location>
</feature>
<dbReference type="RefSeq" id="WP_097044318.1">
    <property type="nucleotide sequence ID" value="NZ_OBEH01000001.1"/>
</dbReference>
<feature type="transmembrane region" description="Helical" evidence="1">
    <location>
        <begin position="204"/>
        <end position="223"/>
    </location>
</feature>
<keyword evidence="1" id="KW-1133">Transmembrane helix</keyword>
<feature type="transmembrane region" description="Helical" evidence="1">
    <location>
        <begin position="169"/>
        <end position="189"/>
    </location>
</feature>
<feature type="domain" description="DUF4401" evidence="2">
    <location>
        <begin position="43"/>
        <end position="349"/>
    </location>
</feature>
<sequence length="358" mass="39969">MDKVTSIKSILETIRADETSRFECDENALMQEYLNKSKEKSSLAIKVLSIFGGFLASLAFISFLFILGLYDSAPGLLIFGIGLIVAAILLNKKYDKLIVDTVSISAYIIGFILLILALAQYNVGENGIAALIIVIAICCMVIVQRYMLSFISLLAINASFLFMIISNDLYDFIHIYIAINTFLLAYWFINEAEIITSGIKLSKLYDPVRIALLFSLLFGFVAIGKRDLMPLSFGYVWLSSLTIFSAIIYLVHYISGIVGVSSMKNKVVLYTLSAFILLPTVFAPAISGAILIILLSFMTNYKTGLVIGIISLIYFVSQYYYDLNLTLLTKSIILMVSGVIFILFYLFTSKKLRVYEKD</sequence>
<dbReference type="AlphaFoldDB" id="A0A285MCR5"/>
<evidence type="ECO:0000313" key="4">
    <source>
        <dbReference type="Proteomes" id="UP000219048"/>
    </source>
</evidence>
<feature type="transmembrane region" description="Helical" evidence="1">
    <location>
        <begin position="73"/>
        <end position="90"/>
    </location>
</feature>